<accession>A0ABR2FPK4</accession>
<evidence type="ECO:0000313" key="1">
    <source>
        <dbReference type="EMBL" id="KAK8584049.1"/>
    </source>
</evidence>
<evidence type="ECO:0000313" key="2">
    <source>
        <dbReference type="Proteomes" id="UP001472677"/>
    </source>
</evidence>
<protein>
    <submittedName>
        <fullName evidence="1">Uncharacterized protein</fullName>
    </submittedName>
</protein>
<reference evidence="1 2" key="1">
    <citation type="journal article" date="2024" name="G3 (Bethesda)">
        <title>Genome assembly of Hibiscus sabdariffa L. provides insights into metabolisms of medicinal natural products.</title>
        <authorList>
            <person name="Kim T."/>
        </authorList>
    </citation>
    <scope>NUCLEOTIDE SEQUENCE [LARGE SCALE GENOMIC DNA]</scope>
    <source>
        <strain evidence="1">TK-2024</strain>
        <tissue evidence="1">Old leaves</tissue>
    </source>
</reference>
<gene>
    <name evidence="1" type="ORF">V6N12_068299</name>
</gene>
<proteinExistence type="predicted"/>
<dbReference type="CDD" id="cd09272">
    <property type="entry name" value="RNase_HI_RT_Ty1"/>
    <property type="match status" value="1"/>
</dbReference>
<organism evidence="1 2">
    <name type="scientific">Hibiscus sabdariffa</name>
    <name type="common">roselle</name>
    <dbReference type="NCBI Taxonomy" id="183260"/>
    <lineage>
        <taxon>Eukaryota</taxon>
        <taxon>Viridiplantae</taxon>
        <taxon>Streptophyta</taxon>
        <taxon>Embryophyta</taxon>
        <taxon>Tracheophyta</taxon>
        <taxon>Spermatophyta</taxon>
        <taxon>Magnoliopsida</taxon>
        <taxon>eudicotyledons</taxon>
        <taxon>Gunneridae</taxon>
        <taxon>Pentapetalae</taxon>
        <taxon>rosids</taxon>
        <taxon>malvids</taxon>
        <taxon>Malvales</taxon>
        <taxon>Malvaceae</taxon>
        <taxon>Malvoideae</taxon>
        <taxon>Hibiscus</taxon>
    </lineage>
</organism>
<name>A0ABR2FPK4_9ROSI</name>
<dbReference type="EMBL" id="JBBPBM010000005">
    <property type="protein sequence ID" value="KAK8584049.1"/>
    <property type="molecule type" value="Genomic_DNA"/>
</dbReference>
<sequence>MKFTLELVVFPSISNVVELHCDNNEVIAQAKEPRSHQRSKHILRCFHLIREIIDRGDVETCKVQTYNNIVDPLTKPLAQQIHDRQTESLSIRYVSDWS</sequence>
<dbReference type="Proteomes" id="UP001472677">
    <property type="component" value="Unassembled WGS sequence"/>
</dbReference>
<comment type="caution">
    <text evidence="1">The sequence shown here is derived from an EMBL/GenBank/DDBJ whole genome shotgun (WGS) entry which is preliminary data.</text>
</comment>
<keyword evidence="2" id="KW-1185">Reference proteome</keyword>